<dbReference type="Proteomes" id="UP000051213">
    <property type="component" value="Unassembled WGS sequence"/>
</dbReference>
<evidence type="ECO:0008006" key="3">
    <source>
        <dbReference type="Google" id="ProtNLM"/>
    </source>
</evidence>
<evidence type="ECO:0000313" key="1">
    <source>
        <dbReference type="EMBL" id="KRO90864.1"/>
    </source>
</evidence>
<sequence>MILYKGISHPSLCDVMGHMTTRHYVAMFDDASYHLLYAIFGWSGEHAKTEGTGWADVRHLIEYLDEVAEGDLLEITGNLVKIGTKSITVLYTMHNLGKGTRAATLESTSVFFDLSARLAIPITDEMRVAAMSHLDRGAN</sequence>
<dbReference type="CDD" id="cd00586">
    <property type="entry name" value="4HBT"/>
    <property type="match status" value="1"/>
</dbReference>
<dbReference type="InterPro" id="IPR029069">
    <property type="entry name" value="HotDog_dom_sf"/>
</dbReference>
<dbReference type="SUPFAM" id="SSF54637">
    <property type="entry name" value="Thioesterase/thiol ester dehydrase-isomerase"/>
    <property type="match status" value="1"/>
</dbReference>
<dbReference type="AlphaFoldDB" id="A0A0R2U087"/>
<gene>
    <name evidence="1" type="ORF">ABS24_01660</name>
</gene>
<accession>A0A0R2U087</accession>
<reference evidence="1 2" key="1">
    <citation type="submission" date="2015-10" db="EMBL/GenBank/DDBJ databases">
        <title>Metagenome-Assembled Genomes uncover a global brackish microbiome.</title>
        <authorList>
            <person name="Hugerth L.W."/>
            <person name="Larsson J."/>
            <person name="Alneberg J."/>
            <person name="Lindh M.V."/>
            <person name="Legrand C."/>
            <person name="Pinhassi J."/>
            <person name="Andersson A.F."/>
        </authorList>
    </citation>
    <scope>NUCLEOTIDE SEQUENCE [LARGE SCALE GENOMIC DNA]</scope>
    <source>
        <strain evidence="1">BACL26 MAG-121220-bin70</strain>
    </source>
</reference>
<comment type="caution">
    <text evidence="1">The sequence shown here is derived from an EMBL/GenBank/DDBJ whole genome shotgun (WGS) entry which is preliminary data.</text>
</comment>
<protein>
    <recommendedName>
        <fullName evidence="3">Thioesterase</fullName>
    </recommendedName>
</protein>
<evidence type="ECO:0000313" key="2">
    <source>
        <dbReference type="Proteomes" id="UP000051213"/>
    </source>
</evidence>
<dbReference type="EMBL" id="LICA01000652">
    <property type="protein sequence ID" value="KRO90864.1"/>
    <property type="molecule type" value="Genomic_DNA"/>
</dbReference>
<organism evidence="1 2">
    <name type="scientific">SAR92 bacterium BACL26 MAG-121220-bin70</name>
    <dbReference type="NCBI Taxonomy" id="1655626"/>
    <lineage>
        <taxon>Bacteria</taxon>
        <taxon>Pseudomonadati</taxon>
        <taxon>Pseudomonadota</taxon>
        <taxon>Gammaproteobacteria</taxon>
        <taxon>Cellvibrionales</taxon>
        <taxon>Porticoccaceae</taxon>
        <taxon>SAR92 clade</taxon>
    </lineage>
</organism>
<name>A0A0R2U087_9GAMM</name>
<proteinExistence type="predicted"/>
<dbReference type="Gene3D" id="3.10.129.10">
    <property type="entry name" value="Hotdog Thioesterase"/>
    <property type="match status" value="1"/>
</dbReference>
<dbReference type="Pfam" id="PF13279">
    <property type="entry name" value="4HBT_2"/>
    <property type="match status" value="1"/>
</dbReference>